<proteinExistence type="predicted"/>
<evidence type="ECO:0000313" key="3">
    <source>
        <dbReference type="Proteomes" id="UP001151760"/>
    </source>
</evidence>
<dbReference type="Proteomes" id="UP001151760">
    <property type="component" value="Unassembled WGS sequence"/>
</dbReference>
<protein>
    <submittedName>
        <fullName evidence="2">Uncharacterized protein</fullName>
    </submittedName>
</protein>
<reference evidence="2" key="2">
    <citation type="submission" date="2022-01" db="EMBL/GenBank/DDBJ databases">
        <authorList>
            <person name="Yamashiro T."/>
            <person name="Shiraishi A."/>
            <person name="Satake H."/>
            <person name="Nakayama K."/>
        </authorList>
    </citation>
    <scope>NUCLEOTIDE SEQUENCE</scope>
</reference>
<gene>
    <name evidence="2" type="ORF">Tco_0626896</name>
</gene>
<evidence type="ECO:0000256" key="1">
    <source>
        <dbReference type="SAM" id="MobiDB-lite"/>
    </source>
</evidence>
<comment type="caution">
    <text evidence="2">The sequence shown here is derived from an EMBL/GenBank/DDBJ whole genome shotgun (WGS) entry which is preliminary data.</text>
</comment>
<keyword evidence="3" id="KW-1185">Reference proteome</keyword>
<accession>A0ABQ4WKZ5</accession>
<organism evidence="2 3">
    <name type="scientific">Tanacetum coccineum</name>
    <dbReference type="NCBI Taxonomy" id="301880"/>
    <lineage>
        <taxon>Eukaryota</taxon>
        <taxon>Viridiplantae</taxon>
        <taxon>Streptophyta</taxon>
        <taxon>Embryophyta</taxon>
        <taxon>Tracheophyta</taxon>
        <taxon>Spermatophyta</taxon>
        <taxon>Magnoliopsida</taxon>
        <taxon>eudicotyledons</taxon>
        <taxon>Gunneridae</taxon>
        <taxon>Pentapetalae</taxon>
        <taxon>asterids</taxon>
        <taxon>campanulids</taxon>
        <taxon>Asterales</taxon>
        <taxon>Asteraceae</taxon>
        <taxon>Asteroideae</taxon>
        <taxon>Anthemideae</taxon>
        <taxon>Anthemidinae</taxon>
        <taxon>Tanacetum</taxon>
    </lineage>
</organism>
<dbReference type="EMBL" id="BQNB010008733">
    <property type="protein sequence ID" value="GJS53534.1"/>
    <property type="molecule type" value="Genomic_DNA"/>
</dbReference>
<reference evidence="2" key="1">
    <citation type="journal article" date="2022" name="Int. J. Mol. Sci.">
        <title>Draft Genome of Tanacetum Coccineum: Genomic Comparison of Closely Related Tanacetum-Family Plants.</title>
        <authorList>
            <person name="Yamashiro T."/>
            <person name="Shiraishi A."/>
            <person name="Nakayama K."/>
            <person name="Satake H."/>
        </authorList>
    </citation>
    <scope>NUCLEOTIDE SEQUENCE</scope>
</reference>
<name>A0ABQ4WKZ5_9ASTR</name>
<feature type="region of interest" description="Disordered" evidence="1">
    <location>
        <begin position="155"/>
        <end position="204"/>
    </location>
</feature>
<sequence>MQKAMKNMRKINFKKVVAQKFKEYDQKLEALTSINVSKVIDKVVHAKVLTKMKKLLPTHVLNSVANYVKPGLNNSIREVMRNNHIRLFTKPSTSADDLSEMVLKLKLLNRIHLNKSNTTHPTHQKLYDTLYESINLDQEALDAQDVEPSFHKRYHVYQDPPNDHERENMKKKRKNVGEPSSRSSRKEKSLVERPNAGWLTKKSGSANAKRRTTWFDFLLKSEIDQNENHILGPSIVAIAKKLKELIQKDVLKIANLEGPGLEKLTQQYKNDVEHEYHVDQLKVVVLTKAQWNSGEGDVSKPRSFESHMRAQNLILAFSTITSITWSSVRRSDKKEYTFSYADLPRLNLNDIEDMYMLKVQDKLHHLQSKFEKDFNNTLLLFIRRTVILNRVEDL</sequence>
<evidence type="ECO:0000313" key="2">
    <source>
        <dbReference type="EMBL" id="GJS53534.1"/>
    </source>
</evidence>